<dbReference type="EMBL" id="JACAZH010000045">
    <property type="protein sequence ID" value="KAF7334820.1"/>
    <property type="molecule type" value="Genomic_DNA"/>
</dbReference>
<keyword evidence="3" id="KW-1185">Reference proteome</keyword>
<accession>A0A8H6X652</accession>
<evidence type="ECO:0000313" key="3">
    <source>
        <dbReference type="Proteomes" id="UP000623467"/>
    </source>
</evidence>
<protein>
    <submittedName>
        <fullName evidence="2">Uncharacterized protein</fullName>
    </submittedName>
</protein>
<comment type="caution">
    <text evidence="2">The sequence shown here is derived from an EMBL/GenBank/DDBJ whole genome shotgun (WGS) entry which is preliminary data.</text>
</comment>
<organism evidence="2 3">
    <name type="scientific">Mycena sanguinolenta</name>
    <dbReference type="NCBI Taxonomy" id="230812"/>
    <lineage>
        <taxon>Eukaryota</taxon>
        <taxon>Fungi</taxon>
        <taxon>Dikarya</taxon>
        <taxon>Basidiomycota</taxon>
        <taxon>Agaricomycotina</taxon>
        <taxon>Agaricomycetes</taxon>
        <taxon>Agaricomycetidae</taxon>
        <taxon>Agaricales</taxon>
        <taxon>Marasmiineae</taxon>
        <taxon>Mycenaceae</taxon>
        <taxon>Mycena</taxon>
    </lineage>
</organism>
<dbReference type="AlphaFoldDB" id="A0A8H6X652"/>
<gene>
    <name evidence="2" type="ORF">MSAN_02368700</name>
</gene>
<feature type="region of interest" description="Disordered" evidence="1">
    <location>
        <begin position="1"/>
        <end position="22"/>
    </location>
</feature>
<sequence length="84" mass="8905">MSRENKRCNININGGTGGQGGQGGVCGGGGGIGQGSTVIIDQSNNKVVLNNAQFLVMCKQGGLRRVRVTYQPKRNVGGMNYYHY</sequence>
<evidence type="ECO:0000313" key="2">
    <source>
        <dbReference type="EMBL" id="KAF7334820.1"/>
    </source>
</evidence>
<dbReference type="Proteomes" id="UP000623467">
    <property type="component" value="Unassembled WGS sequence"/>
</dbReference>
<name>A0A8H6X652_9AGAR</name>
<proteinExistence type="predicted"/>
<reference evidence="2" key="1">
    <citation type="submission" date="2020-05" db="EMBL/GenBank/DDBJ databases">
        <title>Mycena genomes resolve the evolution of fungal bioluminescence.</title>
        <authorList>
            <person name="Tsai I.J."/>
        </authorList>
    </citation>
    <scope>NUCLEOTIDE SEQUENCE</scope>
    <source>
        <strain evidence="2">160909Yilan</strain>
    </source>
</reference>
<evidence type="ECO:0000256" key="1">
    <source>
        <dbReference type="SAM" id="MobiDB-lite"/>
    </source>
</evidence>